<evidence type="ECO:0000313" key="3">
    <source>
        <dbReference type="EMBL" id="GHA06912.1"/>
    </source>
</evidence>
<dbReference type="PANTHER" id="PTHR28008">
    <property type="entry name" value="DOMAIN PROTEIN, PUTATIVE (AFU_ORTHOLOGUE AFUA_3G10980)-RELATED"/>
    <property type="match status" value="1"/>
</dbReference>
<protein>
    <recommendedName>
        <fullName evidence="2">VanZ-like domain-containing protein</fullName>
    </recommendedName>
</protein>
<evidence type="ECO:0000256" key="1">
    <source>
        <dbReference type="SAM" id="Phobius"/>
    </source>
</evidence>
<name>A0A918RQA1_9GAMM</name>
<keyword evidence="4" id="KW-1185">Reference proteome</keyword>
<gene>
    <name evidence="3" type="ORF">GCM10008090_15750</name>
</gene>
<reference evidence="3" key="1">
    <citation type="journal article" date="2014" name="Int. J. Syst. Evol. Microbiol.">
        <title>Complete genome sequence of Corynebacterium casei LMG S-19264T (=DSM 44701T), isolated from a smear-ripened cheese.</title>
        <authorList>
            <consortium name="US DOE Joint Genome Institute (JGI-PGF)"/>
            <person name="Walter F."/>
            <person name="Albersmeier A."/>
            <person name="Kalinowski J."/>
            <person name="Ruckert C."/>
        </authorList>
    </citation>
    <scope>NUCLEOTIDE SEQUENCE</scope>
    <source>
        <strain evidence="3">KCTC 12711</strain>
    </source>
</reference>
<feature type="transmembrane region" description="Helical" evidence="1">
    <location>
        <begin position="53"/>
        <end position="69"/>
    </location>
</feature>
<proteinExistence type="predicted"/>
<dbReference type="EMBL" id="BMXA01000002">
    <property type="protein sequence ID" value="GHA06912.1"/>
    <property type="molecule type" value="Genomic_DNA"/>
</dbReference>
<sequence>MRIPQLLVHKLVSLLAWVKAHALLCSLGLLVVITVLSLTPLPQLPEMPGTDKLHHFIAYAALMFPVAFAQLRHRVWLALGFFVWSGSIELIQPMVNRYGEWLDLAANGLGLLLGYLIAVLMRRWLAIDESVV</sequence>
<feature type="transmembrane region" description="Helical" evidence="1">
    <location>
        <begin position="21"/>
        <end position="41"/>
    </location>
</feature>
<comment type="caution">
    <text evidence="3">The sequence shown here is derived from an EMBL/GenBank/DDBJ whole genome shotgun (WGS) entry which is preliminary data.</text>
</comment>
<dbReference type="Proteomes" id="UP000614811">
    <property type="component" value="Unassembled WGS sequence"/>
</dbReference>
<dbReference type="Pfam" id="PF04892">
    <property type="entry name" value="VanZ"/>
    <property type="match status" value="1"/>
</dbReference>
<feature type="transmembrane region" description="Helical" evidence="1">
    <location>
        <begin position="76"/>
        <end position="95"/>
    </location>
</feature>
<feature type="transmembrane region" description="Helical" evidence="1">
    <location>
        <begin position="101"/>
        <end position="121"/>
    </location>
</feature>
<keyword evidence="1" id="KW-1133">Transmembrane helix</keyword>
<dbReference type="PANTHER" id="PTHR28008:SF1">
    <property type="entry name" value="DOMAIN PROTEIN, PUTATIVE (AFU_ORTHOLOGUE AFUA_3G10980)-RELATED"/>
    <property type="match status" value="1"/>
</dbReference>
<dbReference type="AlphaFoldDB" id="A0A918RQA1"/>
<reference evidence="3" key="2">
    <citation type="submission" date="2020-09" db="EMBL/GenBank/DDBJ databases">
        <authorList>
            <person name="Sun Q."/>
            <person name="Kim S."/>
        </authorList>
    </citation>
    <scope>NUCLEOTIDE SEQUENCE</scope>
    <source>
        <strain evidence="3">KCTC 12711</strain>
    </source>
</reference>
<dbReference type="InterPro" id="IPR006976">
    <property type="entry name" value="VanZ-like"/>
</dbReference>
<evidence type="ECO:0000313" key="4">
    <source>
        <dbReference type="Proteomes" id="UP000614811"/>
    </source>
</evidence>
<accession>A0A918RQA1</accession>
<organism evidence="3 4">
    <name type="scientific">Arenicella chitinivorans</name>
    <dbReference type="NCBI Taxonomy" id="1329800"/>
    <lineage>
        <taxon>Bacteria</taxon>
        <taxon>Pseudomonadati</taxon>
        <taxon>Pseudomonadota</taxon>
        <taxon>Gammaproteobacteria</taxon>
        <taxon>Arenicellales</taxon>
        <taxon>Arenicellaceae</taxon>
        <taxon>Arenicella</taxon>
    </lineage>
</organism>
<dbReference type="RefSeq" id="WP_229794196.1">
    <property type="nucleotide sequence ID" value="NZ_BMXA01000002.1"/>
</dbReference>
<keyword evidence="1" id="KW-0472">Membrane</keyword>
<keyword evidence="1" id="KW-0812">Transmembrane</keyword>
<feature type="domain" description="VanZ-like" evidence="2">
    <location>
        <begin position="50"/>
        <end position="121"/>
    </location>
</feature>
<evidence type="ECO:0000259" key="2">
    <source>
        <dbReference type="Pfam" id="PF04892"/>
    </source>
</evidence>